<keyword evidence="3" id="KW-1185">Reference proteome</keyword>
<dbReference type="OrthoDB" id="9804150at2"/>
<dbReference type="AlphaFoldDB" id="A0A1L8CQ01"/>
<dbReference type="Pfam" id="PF00899">
    <property type="entry name" value="ThiF"/>
    <property type="match status" value="1"/>
</dbReference>
<dbReference type="GO" id="GO:0061503">
    <property type="term" value="F:tRNA threonylcarbamoyladenosine dehydratase"/>
    <property type="evidence" value="ECO:0007669"/>
    <property type="project" value="TreeGrafter"/>
</dbReference>
<organism evidence="2 3">
    <name type="scientific">Mariprofundus micogutta</name>
    <dbReference type="NCBI Taxonomy" id="1921010"/>
    <lineage>
        <taxon>Bacteria</taxon>
        <taxon>Pseudomonadati</taxon>
        <taxon>Pseudomonadota</taxon>
        <taxon>Candidatius Mariprofundia</taxon>
        <taxon>Mariprofundales</taxon>
        <taxon>Mariprofundaceae</taxon>
        <taxon>Mariprofundus</taxon>
    </lineage>
</organism>
<reference evidence="2 3" key="1">
    <citation type="journal article" date="2017" name="Arch. Microbiol.">
        <title>Mariprofundus micogutta sp. nov., a novel iron-oxidizing zetaproteobacterium isolated from a deep-sea hydrothermal field at the Bayonnaise knoll of the Izu-Ogasawara arc, and a description of Mariprofundales ord. nov. and Zetaproteobacteria classis nov.</title>
        <authorList>
            <person name="Makita H."/>
            <person name="Tanaka E."/>
            <person name="Mitsunobu S."/>
            <person name="Miyazaki M."/>
            <person name="Nunoura T."/>
            <person name="Uematsu K."/>
            <person name="Takaki Y."/>
            <person name="Nishi S."/>
            <person name="Shimamura S."/>
            <person name="Takai K."/>
        </authorList>
    </citation>
    <scope>NUCLEOTIDE SEQUENCE [LARGE SCALE GENOMIC DNA]</scope>
    <source>
        <strain evidence="2 3">ET2</strain>
    </source>
</reference>
<evidence type="ECO:0000313" key="2">
    <source>
        <dbReference type="EMBL" id="GAV21002.1"/>
    </source>
</evidence>
<proteinExistence type="predicted"/>
<dbReference type="GO" id="GO:0061504">
    <property type="term" value="P:cyclic threonylcarbamoyladenosine biosynthetic process"/>
    <property type="evidence" value="ECO:0007669"/>
    <property type="project" value="TreeGrafter"/>
</dbReference>
<dbReference type="EMBL" id="BDFD01000019">
    <property type="protein sequence ID" value="GAV21002.1"/>
    <property type="molecule type" value="Genomic_DNA"/>
</dbReference>
<dbReference type="Gene3D" id="3.40.50.720">
    <property type="entry name" value="NAD(P)-binding Rossmann-like Domain"/>
    <property type="match status" value="1"/>
</dbReference>
<dbReference type="GO" id="GO:0008641">
    <property type="term" value="F:ubiquitin-like modifier activating enzyme activity"/>
    <property type="evidence" value="ECO:0007669"/>
    <property type="project" value="InterPro"/>
</dbReference>
<gene>
    <name evidence="2" type="ORF">MMIC_P1981</name>
</gene>
<dbReference type="InterPro" id="IPR000594">
    <property type="entry name" value="ThiF_NAD_FAD-bd"/>
</dbReference>
<dbReference type="PANTHER" id="PTHR43267:SF1">
    <property type="entry name" value="TRNA THREONYLCARBAMOYLADENOSINE DEHYDRATASE"/>
    <property type="match status" value="1"/>
</dbReference>
<feature type="domain" description="THIF-type NAD/FAD binding fold" evidence="1">
    <location>
        <begin position="11"/>
        <end position="241"/>
    </location>
</feature>
<dbReference type="RefSeq" id="WP_072660310.1">
    <property type="nucleotide sequence ID" value="NZ_BDFD01000019.1"/>
</dbReference>
<dbReference type="CDD" id="cd00755">
    <property type="entry name" value="YgdL_like"/>
    <property type="match status" value="1"/>
</dbReference>
<dbReference type="SUPFAM" id="SSF69572">
    <property type="entry name" value="Activating enzymes of the ubiquitin-like proteins"/>
    <property type="match status" value="1"/>
</dbReference>
<accession>A0A1L8CQ01</accession>
<evidence type="ECO:0000313" key="3">
    <source>
        <dbReference type="Proteomes" id="UP000231632"/>
    </source>
</evidence>
<comment type="caution">
    <text evidence="2">The sequence shown here is derived from an EMBL/GenBank/DDBJ whole genome shotgun (WGS) entry which is preliminary data.</text>
</comment>
<name>A0A1L8CQ01_9PROT</name>
<sequence length="246" mass="26396">MNKPQERTEILIGKQGLDYLQEMHVLIVGLGGVGGAAVEAVARAGIGRMTIVDHDSVGLSNMNRQLVCNHSTLGQDKATAMGARVLDINPDIQLNAHVGFLNKDNIESFLDNGGFNYVIDCIDSVACKAELVSTCQQLKIPVASSLGAGGRLDVTQAEITTLDKTYNCGLAVNLRRKLRRAGASLDYPVVFSGEFPIKPLPQQPVGTDPNSLPRAVNGTISYMPNLFGFMLAGFVIKQLIDQQVTT</sequence>
<dbReference type="InterPro" id="IPR045886">
    <property type="entry name" value="ThiF/MoeB/HesA"/>
</dbReference>
<dbReference type="Proteomes" id="UP000231632">
    <property type="component" value="Unassembled WGS sequence"/>
</dbReference>
<protein>
    <submittedName>
        <fullName evidence="2">tRNA threonylcarbamoyladenosine dehydratase</fullName>
    </submittedName>
</protein>
<dbReference type="InterPro" id="IPR035985">
    <property type="entry name" value="Ubiquitin-activating_enz"/>
</dbReference>
<dbReference type="STRING" id="1921010.MMIC_P1981"/>
<evidence type="ECO:0000259" key="1">
    <source>
        <dbReference type="Pfam" id="PF00899"/>
    </source>
</evidence>
<dbReference type="PANTHER" id="PTHR43267">
    <property type="entry name" value="TRNA THREONYLCARBAMOYLADENOSINE DEHYDRATASE"/>
    <property type="match status" value="1"/>
</dbReference>